<gene>
    <name evidence="10" type="ORF">DM860_017342</name>
</gene>
<dbReference type="InterPro" id="IPR048940">
    <property type="entry name" value="ATG5_HBR"/>
</dbReference>
<dbReference type="Gene3D" id="3.10.20.90">
    <property type="entry name" value="Phosphatidylinositol 3-kinase Catalytic Subunit, Chain A, domain 1"/>
    <property type="match status" value="1"/>
</dbReference>
<dbReference type="GO" id="GO:0019776">
    <property type="term" value="F:Atg8-family ligase activity"/>
    <property type="evidence" value="ECO:0007669"/>
    <property type="project" value="TreeGrafter"/>
</dbReference>
<feature type="domain" description="Autophagy protein ATG5 UblB" evidence="7">
    <location>
        <begin position="201"/>
        <end position="338"/>
    </location>
</feature>
<dbReference type="GO" id="GO:0000422">
    <property type="term" value="P:autophagy of mitochondrion"/>
    <property type="evidence" value="ECO:0007669"/>
    <property type="project" value="TreeGrafter"/>
</dbReference>
<dbReference type="InterPro" id="IPR007239">
    <property type="entry name" value="Atg5"/>
</dbReference>
<dbReference type="InterPro" id="IPR042526">
    <property type="entry name" value="Atg5_HR"/>
</dbReference>
<keyword evidence="2 5" id="KW-1017">Isopeptide bond</keyword>
<dbReference type="Gene3D" id="1.10.246.190">
    <property type="entry name" value="Autophagy protein Apg5, helix rich domain"/>
    <property type="match status" value="1"/>
</dbReference>
<organism evidence="10 11">
    <name type="scientific">Cuscuta australis</name>
    <dbReference type="NCBI Taxonomy" id="267555"/>
    <lineage>
        <taxon>Eukaryota</taxon>
        <taxon>Viridiplantae</taxon>
        <taxon>Streptophyta</taxon>
        <taxon>Embryophyta</taxon>
        <taxon>Tracheophyta</taxon>
        <taxon>Spermatophyta</taxon>
        <taxon>Magnoliopsida</taxon>
        <taxon>eudicotyledons</taxon>
        <taxon>Gunneridae</taxon>
        <taxon>Pentapetalae</taxon>
        <taxon>asterids</taxon>
        <taxon>lamiids</taxon>
        <taxon>Solanales</taxon>
        <taxon>Convolvulaceae</taxon>
        <taxon>Cuscuteae</taxon>
        <taxon>Cuscuta</taxon>
        <taxon>Cuscuta subgen. Grammica</taxon>
        <taxon>Cuscuta sect. Cleistogrammica</taxon>
    </lineage>
</organism>
<evidence type="ECO:0000256" key="2">
    <source>
        <dbReference type="ARBA" id="ARBA00022499"/>
    </source>
</evidence>
<feature type="region of interest" description="Disordered" evidence="6">
    <location>
        <begin position="271"/>
        <end position="299"/>
    </location>
</feature>
<evidence type="ECO:0000256" key="4">
    <source>
        <dbReference type="ARBA" id="ARBA00023006"/>
    </source>
</evidence>
<comment type="caution">
    <text evidence="10">The sequence shown here is derived from an EMBL/GenBank/DDBJ whole genome shotgun (WGS) entry which is preliminary data.</text>
</comment>
<reference evidence="10 11" key="1">
    <citation type="submission" date="2018-06" db="EMBL/GenBank/DDBJ databases">
        <title>The Genome of Cuscuta australis (Dodder) Provides Insight into the Evolution of Plant Parasitism.</title>
        <authorList>
            <person name="Liu H."/>
        </authorList>
    </citation>
    <scope>NUCLEOTIDE SEQUENCE [LARGE SCALE GENOMIC DNA]</scope>
    <source>
        <strain evidence="11">cv. Yunnan</strain>
        <tissue evidence="10">Vines</tissue>
    </source>
</reference>
<feature type="domain" description="Autophagy protein ATG5 UblA" evidence="9">
    <location>
        <begin position="26"/>
        <end position="95"/>
    </location>
</feature>
<evidence type="ECO:0000313" key="11">
    <source>
        <dbReference type="Proteomes" id="UP000249390"/>
    </source>
</evidence>
<dbReference type="EMBL" id="NQVE01000154">
    <property type="protein sequence ID" value="RAL43599.1"/>
    <property type="molecule type" value="Genomic_DNA"/>
</dbReference>
<dbReference type="InterPro" id="IPR042527">
    <property type="entry name" value="Atg5_UblA_dom_sf"/>
</dbReference>
<dbReference type="GO" id="GO:0034045">
    <property type="term" value="C:phagophore assembly site membrane"/>
    <property type="evidence" value="ECO:0007669"/>
    <property type="project" value="TreeGrafter"/>
</dbReference>
<dbReference type="GO" id="GO:0006995">
    <property type="term" value="P:cellular response to nitrogen starvation"/>
    <property type="evidence" value="ECO:0007669"/>
    <property type="project" value="TreeGrafter"/>
</dbReference>
<comment type="subcellular location">
    <subcellularLocation>
        <location evidence="5">Cytoplasm</location>
    </subcellularLocation>
</comment>
<dbReference type="Pfam" id="PF04106">
    <property type="entry name" value="ATG5_UblB"/>
    <property type="match status" value="1"/>
</dbReference>
<feature type="domain" description="Autophagy protein ATG5 alpha-helical bundle region" evidence="8">
    <location>
        <begin position="109"/>
        <end position="165"/>
    </location>
</feature>
<keyword evidence="11" id="KW-1185">Reference proteome</keyword>
<evidence type="ECO:0000256" key="6">
    <source>
        <dbReference type="SAM" id="MobiDB-lite"/>
    </source>
</evidence>
<dbReference type="PANTHER" id="PTHR13040:SF2">
    <property type="entry name" value="AUTOPHAGY PROTEIN 5"/>
    <property type="match status" value="1"/>
</dbReference>
<sequence>MFGEEQFHCRFIFTNPKSPLCLFLPPALILAPRLGYLPLLASQVKPFFSGALPPGVDTVWFEYKGLPLKWYIPIGVLFDLLCAEPERPWNLTVHFRGYPGSILTPCEAEDTVKWSFINSLKEAAYIINGNCKNIMNMSQSDQSELWRSVSNSNLEAFLRVSSKLKLGMHGDDFSIKLDSYKCRQSSKNEGEAPAGAVKPGRIPVRLYVRSLSEDFDCEGYAPVVESWDKISYINRPVEICEDGKFFTLGDALRMLLPEFFVDNSTTKDDMTCGVEEDEGRRSTSQEASAMETRGGDSSDKNTEIKLVRVQGIEPKLAIPFAWVVKNLVNPEYFLHICVYIKTPDPIPI</sequence>
<evidence type="ECO:0000259" key="9">
    <source>
        <dbReference type="Pfam" id="PF20638"/>
    </source>
</evidence>
<evidence type="ECO:0000256" key="1">
    <source>
        <dbReference type="ARBA" id="ARBA00006910"/>
    </source>
</evidence>
<dbReference type="Proteomes" id="UP000249390">
    <property type="component" value="Unassembled WGS sequence"/>
</dbReference>
<comment type="similarity">
    <text evidence="1 5">Belongs to the ATG5 family.</text>
</comment>
<dbReference type="InterPro" id="IPR048318">
    <property type="entry name" value="ATG5_UblB"/>
</dbReference>
<dbReference type="InterPro" id="IPR048939">
    <property type="entry name" value="ATG5_UblA"/>
</dbReference>
<keyword evidence="5" id="KW-0963">Cytoplasm</keyword>
<dbReference type="GO" id="GO:0034274">
    <property type="term" value="C:Atg12-Atg5-Atg16 complex"/>
    <property type="evidence" value="ECO:0007669"/>
    <property type="project" value="TreeGrafter"/>
</dbReference>
<dbReference type="GO" id="GO:0044233">
    <property type="term" value="C:mitochondria-associated endoplasmic reticulum membrane contact site"/>
    <property type="evidence" value="ECO:0007669"/>
    <property type="project" value="TreeGrafter"/>
</dbReference>
<evidence type="ECO:0000256" key="3">
    <source>
        <dbReference type="ARBA" id="ARBA00022843"/>
    </source>
</evidence>
<protein>
    <recommendedName>
        <fullName evidence="5">Autophagy protein 5</fullName>
    </recommendedName>
</protein>
<keyword evidence="3 5" id="KW-0832">Ubl conjugation</keyword>
<evidence type="ECO:0000256" key="5">
    <source>
        <dbReference type="RuleBase" id="RU361202"/>
    </source>
</evidence>
<name>A0A328DH48_9ASTE</name>
<dbReference type="FunFam" id="3.10.20.90:FF:000370">
    <property type="entry name" value="Autophagy protein 5"/>
    <property type="match status" value="1"/>
</dbReference>
<dbReference type="Pfam" id="PF20637">
    <property type="entry name" value="ATG5_HBR"/>
    <property type="match status" value="1"/>
</dbReference>
<dbReference type="PANTHER" id="PTHR13040">
    <property type="entry name" value="AUTOPHAGY PROTEIN 5"/>
    <property type="match status" value="1"/>
</dbReference>
<comment type="function">
    <text evidence="5">Required for autophagy.</text>
</comment>
<keyword evidence="5" id="KW-0813">Transport</keyword>
<comment type="subunit">
    <text evidence="5">Conjugated with ATG12.</text>
</comment>
<dbReference type="Pfam" id="PF20638">
    <property type="entry name" value="ATG5_UblA"/>
    <property type="match status" value="1"/>
</dbReference>
<keyword evidence="4 5" id="KW-0072">Autophagy</keyword>
<dbReference type="AlphaFoldDB" id="A0A328DH48"/>
<dbReference type="GO" id="GO:0061908">
    <property type="term" value="C:phagophore"/>
    <property type="evidence" value="ECO:0007669"/>
    <property type="project" value="TreeGrafter"/>
</dbReference>
<dbReference type="GO" id="GO:0034727">
    <property type="term" value="P:piecemeal microautophagy of the nucleus"/>
    <property type="evidence" value="ECO:0007669"/>
    <property type="project" value="TreeGrafter"/>
</dbReference>
<evidence type="ECO:0000313" key="10">
    <source>
        <dbReference type="EMBL" id="RAL43599.1"/>
    </source>
</evidence>
<dbReference type="GO" id="GO:0005776">
    <property type="term" value="C:autophagosome"/>
    <property type="evidence" value="ECO:0007669"/>
    <property type="project" value="TreeGrafter"/>
</dbReference>
<evidence type="ECO:0000259" key="8">
    <source>
        <dbReference type="Pfam" id="PF20637"/>
    </source>
</evidence>
<proteinExistence type="inferred from homology"/>
<accession>A0A328DH48</accession>
<evidence type="ECO:0000259" key="7">
    <source>
        <dbReference type="Pfam" id="PF04106"/>
    </source>
</evidence>
<dbReference type="Gene3D" id="3.10.20.620">
    <property type="match status" value="1"/>
</dbReference>